<reference evidence="1" key="1">
    <citation type="submission" date="2018-02" db="EMBL/GenBank/DDBJ databases">
        <title>Rhizophora mucronata_Transcriptome.</title>
        <authorList>
            <person name="Meera S.P."/>
            <person name="Sreeshan A."/>
            <person name="Augustine A."/>
        </authorList>
    </citation>
    <scope>NUCLEOTIDE SEQUENCE</scope>
    <source>
        <tissue evidence="1">Leaf</tissue>
    </source>
</reference>
<dbReference type="AlphaFoldDB" id="A0A2P2PLZ1"/>
<evidence type="ECO:0000313" key="1">
    <source>
        <dbReference type="EMBL" id="MBX55766.1"/>
    </source>
</evidence>
<sequence>MEPKINKIPSTMSKMKMDILPSKASHRRNLRVSICLFTYNSKPTTLLEPTCYDGNSSNQTIRNDSHLHLK</sequence>
<organism evidence="1">
    <name type="scientific">Rhizophora mucronata</name>
    <name type="common">Asiatic mangrove</name>
    <dbReference type="NCBI Taxonomy" id="61149"/>
    <lineage>
        <taxon>Eukaryota</taxon>
        <taxon>Viridiplantae</taxon>
        <taxon>Streptophyta</taxon>
        <taxon>Embryophyta</taxon>
        <taxon>Tracheophyta</taxon>
        <taxon>Spermatophyta</taxon>
        <taxon>Magnoliopsida</taxon>
        <taxon>eudicotyledons</taxon>
        <taxon>Gunneridae</taxon>
        <taxon>Pentapetalae</taxon>
        <taxon>rosids</taxon>
        <taxon>fabids</taxon>
        <taxon>Malpighiales</taxon>
        <taxon>Rhizophoraceae</taxon>
        <taxon>Rhizophora</taxon>
    </lineage>
</organism>
<accession>A0A2P2PLZ1</accession>
<proteinExistence type="predicted"/>
<dbReference type="EMBL" id="GGEC01075282">
    <property type="protein sequence ID" value="MBX55766.1"/>
    <property type="molecule type" value="Transcribed_RNA"/>
</dbReference>
<protein>
    <submittedName>
        <fullName evidence="1">Uncharacterized protein</fullName>
    </submittedName>
</protein>
<name>A0A2P2PLZ1_RHIMU</name>